<keyword evidence="6 10" id="KW-0067">ATP-binding</keyword>
<evidence type="ECO:0000256" key="9">
    <source>
        <dbReference type="ARBA" id="ARBA00048573"/>
    </source>
</evidence>
<dbReference type="PANTHER" id="PTHR37940:SF1">
    <property type="entry name" value="LYSINE--TRNA LIGASE"/>
    <property type="match status" value="1"/>
</dbReference>
<evidence type="ECO:0000256" key="3">
    <source>
        <dbReference type="ARBA" id="ARBA00022490"/>
    </source>
</evidence>
<dbReference type="InterPro" id="IPR001412">
    <property type="entry name" value="aa-tRNA-synth_I_CS"/>
</dbReference>
<evidence type="ECO:0000256" key="8">
    <source>
        <dbReference type="ARBA" id="ARBA00023146"/>
    </source>
</evidence>
<keyword evidence="12" id="KW-1185">Reference proteome</keyword>
<keyword evidence="3 10" id="KW-0963">Cytoplasm</keyword>
<evidence type="ECO:0000256" key="6">
    <source>
        <dbReference type="ARBA" id="ARBA00022840"/>
    </source>
</evidence>
<feature type="short sequence motif" description="'KMSKS' region" evidence="10">
    <location>
        <begin position="293"/>
        <end position="297"/>
    </location>
</feature>
<feature type="binding site" evidence="10">
    <location>
        <position position="296"/>
    </location>
    <ligand>
        <name>ATP</name>
        <dbReference type="ChEBI" id="CHEBI:30616"/>
    </ligand>
</feature>
<evidence type="ECO:0000256" key="1">
    <source>
        <dbReference type="ARBA" id="ARBA00004496"/>
    </source>
</evidence>
<feature type="short sequence motif" description="'HIGH' region" evidence="10">
    <location>
        <begin position="46"/>
        <end position="54"/>
    </location>
</feature>
<accession>A0A1G6S105</accession>
<dbReference type="GO" id="GO:0006430">
    <property type="term" value="P:lysyl-tRNA aminoacylation"/>
    <property type="evidence" value="ECO:0007669"/>
    <property type="project" value="UniProtKB-UniRule"/>
</dbReference>
<dbReference type="InterPro" id="IPR014729">
    <property type="entry name" value="Rossmann-like_a/b/a_fold"/>
</dbReference>
<evidence type="ECO:0000256" key="4">
    <source>
        <dbReference type="ARBA" id="ARBA00022598"/>
    </source>
</evidence>
<evidence type="ECO:0000256" key="2">
    <source>
        <dbReference type="ARBA" id="ARBA00005594"/>
    </source>
</evidence>
<keyword evidence="5 10" id="KW-0547">Nucleotide-binding</keyword>
<evidence type="ECO:0000313" key="11">
    <source>
        <dbReference type="EMBL" id="SDD10518.1"/>
    </source>
</evidence>
<dbReference type="Pfam" id="PF01921">
    <property type="entry name" value="tRNA-synt_1f"/>
    <property type="match status" value="1"/>
</dbReference>
<protein>
    <recommendedName>
        <fullName evidence="10">Lysine--tRNA ligase</fullName>
        <ecNumber evidence="10">6.1.1.6</ecNumber>
    </recommendedName>
    <alternativeName>
        <fullName evidence="10">Lysyl-tRNA synthetase</fullName>
        <shortName evidence="10">LysRS</shortName>
    </alternativeName>
</protein>
<dbReference type="InterPro" id="IPR002904">
    <property type="entry name" value="Lys-tRNA-ligase"/>
</dbReference>
<comment type="subcellular location">
    <subcellularLocation>
        <location evidence="1 10">Cytoplasm</location>
    </subcellularLocation>
</comment>
<keyword evidence="4 10" id="KW-0436">Ligase</keyword>
<dbReference type="GO" id="GO:0005524">
    <property type="term" value="F:ATP binding"/>
    <property type="evidence" value="ECO:0007669"/>
    <property type="project" value="UniProtKB-UniRule"/>
</dbReference>
<dbReference type="PANTHER" id="PTHR37940">
    <property type="entry name" value="LYSINE--TRNA LIGASE"/>
    <property type="match status" value="1"/>
</dbReference>
<dbReference type="GO" id="GO:0004824">
    <property type="term" value="F:lysine-tRNA ligase activity"/>
    <property type="evidence" value="ECO:0007669"/>
    <property type="project" value="UniProtKB-UniRule"/>
</dbReference>
<dbReference type="InterPro" id="IPR008925">
    <property type="entry name" value="aa_tRNA-synth_I_cd-bd_sf"/>
</dbReference>
<dbReference type="Proteomes" id="UP000198925">
    <property type="component" value="Unassembled WGS sequence"/>
</dbReference>
<comment type="catalytic activity">
    <reaction evidence="9 10">
        <text>tRNA(Lys) + L-lysine + ATP = L-lysyl-tRNA(Lys) + AMP + diphosphate</text>
        <dbReference type="Rhea" id="RHEA:20792"/>
        <dbReference type="Rhea" id="RHEA-COMP:9696"/>
        <dbReference type="Rhea" id="RHEA-COMP:9697"/>
        <dbReference type="ChEBI" id="CHEBI:30616"/>
        <dbReference type="ChEBI" id="CHEBI:32551"/>
        <dbReference type="ChEBI" id="CHEBI:33019"/>
        <dbReference type="ChEBI" id="CHEBI:78442"/>
        <dbReference type="ChEBI" id="CHEBI:78529"/>
        <dbReference type="ChEBI" id="CHEBI:456215"/>
        <dbReference type="EC" id="6.1.1.6"/>
    </reaction>
</comment>
<name>A0A1G6S105_9PROT</name>
<dbReference type="InterPro" id="IPR020751">
    <property type="entry name" value="aa-tRNA-synth_I_codon-bd_sub2"/>
</dbReference>
<evidence type="ECO:0000256" key="10">
    <source>
        <dbReference type="HAMAP-Rule" id="MF_00177"/>
    </source>
</evidence>
<gene>
    <name evidence="10" type="primary">lysS</name>
    <name evidence="11" type="ORF">SAMN04487779_1004226</name>
</gene>
<dbReference type="Gene3D" id="1.10.10.350">
    <property type="match status" value="1"/>
</dbReference>
<comment type="similarity">
    <text evidence="2 10">Belongs to the class-I aminoacyl-tRNA synthetase family.</text>
</comment>
<sequence>MSADPSLRNVKAWPFEEAAKVADRLAAAPKPEGGPKGALFQTGYGPSGLPHIGTFGEVARTTWVRRAFERMTGLPARLLAFSDDMDGLRKVPDNVPNKAMLAGYLGRPLTAIPDPFGTHDSFGAHNNARLQAFLDTFGFDYEFASSTDYYRSGRFDAALLRMAERHEEVRGVILPTLGPDRRATYSPFLPIHPETGIVMQVPMEEVRPAEDLLVWTDPQTGKRHGTRITGGHAKAQWKADWALRWYALGVDYEMSGKDLIDSVRLSGQICRILGGTPPAGFTYELFLDEQGQKISKSKGNGLTIEEWLRYAPPESLAQFMYGQPQRAKRLFFDVIPRAVDDYLANLEKLKAASGDTHPGTNPAWHIHGGSSNDPGSPISFAMLLNLASVVNAEGPEILWGFIGRYAPGVTAESHPMLARLAEHAVAYYRDFVAPQKRHRPPGALERAALEDLLGALRTLPAESDAEAIQTLLYEVGKRHEFASLRDWFSCLYQVLLGQQEGPRFGGFVALYGIPGTIGLIEAALARGDAA</sequence>
<keyword evidence="8 10" id="KW-0030">Aminoacyl-tRNA synthetase</keyword>
<evidence type="ECO:0000313" key="12">
    <source>
        <dbReference type="Proteomes" id="UP000198925"/>
    </source>
</evidence>
<evidence type="ECO:0000256" key="7">
    <source>
        <dbReference type="ARBA" id="ARBA00022917"/>
    </source>
</evidence>
<keyword evidence="7 10" id="KW-0648">Protein biosynthesis</keyword>
<dbReference type="EMBL" id="FMZX01000004">
    <property type="protein sequence ID" value="SDD10518.1"/>
    <property type="molecule type" value="Genomic_DNA"/>
</dbReference>
<reference evidence="11 12" key="1">
    <citation type="submission" date="2016-10" db="EMBL/GenBank/DDBJ databases">
        <authorList>
            <person name="de Groot N.N."/>
        </authorList>
    </citation>
    <scope>NUCLEOTIDE SEQUENCE [LARGE SCALE GENOMIC DNA]</scope>
    <source>
        <strain evidence="11 12">CPCC 100156</strain>
    </source>
</reference>
<dbReference type="GO" id="GO:0005737">
    <property type="term" value="C:cytoplasm"/>
    <property type="evidence" value="ECO:0007669"/>
    <property type="project" value="UniProtKB-SubCell"/>
</dbReference>
<dbReference type="SUPFAM" id="SSF52374">
    <property type="entry name" value="Nucleotidylyl transferase"/>
    <property type="match status" value="1"/>
</dbReference>
<dbReference type="RefSeq" id="WP_090663266.1">
    <property type="nucleotide sequence ID" value="NZ_FMZX01000004.1"/>
</dbReference>
<dbReference type="Gene3D" id="3.40.50.620">
    <property type="entry name" value="HUPs"/>
    <property type="match status" value="2"/>
</dbReference>
<dbReference type="SUPFAM" id="SSF48163">
    <property type="entry name" value="An anticodon-binding domain of class I aminoacyl-tRNA synthetases"/>
    <property type="match status" value="1"/>
</dbReference>
<dbReference type="PROSITE" id="PS00178">
    <property type="entry name" value="AA_TRNA_LIGASE_I"/>
    <property type="match status" value="1"/>
</dbReference>
<dbReference type="NCBIfam" id="NF001968">
    <property type="entry name" value="PRK00750.1-2"/>
    <property type="match status" value="1"/>
</dbReference>
<dbReference type="STRING" id="938405.SAMN02927895_04313"/>
<dbReference type="AlphaFoldDB" id="A0A1G6S105"/>
<dbReference type="GO" id="GO:0000049">
    <property type="term" value="F:tRNA binding"/>
    <property type="evidence" value="ECO:0007669"/>
    <property type="project" value="InterPro"/>
</dbReference>
<evidence type="ECO:0000256" key="5">
    <source>
        <dbReference type="ARBA" id="ARBA00022741"/>
    </source>
</evidence>
<dbReference type="HAMAP" id="MF_00177">
    <property type="entry name" value="Lys_tRNA_synth_class1"/>
    <property type="match status" value="1"/>
</dbReference>
<dbReference type="EC" id="6.1.1.6" evidence="10"/>
<proteinExistence type="inferred from homology"/>
<organism evidence="11 12">
    <name type="scientific">Belnapia rosea</name>
    <dbReference type="NCBI Taxonomy" id="938405"/>
    <lineage>
        <taxon>Bacteria</taxon>
        <taxon>Pseudomonadati</taxon>
        <taxon>Pseudomonadota</taxon>
        <taxon>Alphaproteobacteria</taxon>
        <taxon>Acetobacterales</taxon>
        <taxon>Roseomonadaceae</taxon>
        <taxon>Belnapia</taxon>
    </lineage>
</organism>